<name>A0A841HYW8_9DEIO</name>
<evidence type="ECO:0000313" key="2">
    <source>
        <dbReference type="Proteomes" id="UP000569951"/>
    </source>
</evidence>
<sequence>MTVRAHLSLLAQLLHAVLERASSGLTELLAHIHASGPTLSFPAEEPA</sequence>
<dbReference type="RefSeq" id="WP_183986187.1">
    <property type="nucleotide sequence ID" value="NZ_JACHHG010000005.1"/>
</dbReference>
<organism evidence="1 2">
    <name type="scientific">Deinobacterium chartae</name>
    <dbReference type="NCBI Taxonomy" id="521158"/>
    <lineage>
        <taxon>Bacteria</taxon>
        <taxon>Thermotogati</taxon>
        <taxon>Deinococcota</taxon>
        <taxon>Deinococci</taxon>
        <taxon>Deinococcales</taxon>
        <taxon>Deinococcaceae</taxon>
        <taxon>Deinobacterium</taxon>
    </lineage>
</organism>
<accession>A0A841HYW8</accession>
<dbReference type="Proteomes" id="UP000569951">
    <property type="component" value="Unassembled WGS sequence"/>
</dbReference>
<protein>
    <submittedName>
        <fullName evidence="1">Uncharacterized protein</fullName>
    </submittedName>
</protein>
<dbReference type="EMBL" id="JACHHG010000005">
    <property type="protein sequence ID" value="MBB6098093.1"/>
    <property type="molecule type" value="Genomic_DNA"/>
</dbReference>
<proteinExistence type="predicted"/>
<reference evidence="1 2" key="1">
    <citation type="submission" date="2020-08" db="EMBL/GenBank/DDBJ databases">
        <title>Genomic Encyclopedia of Type Strains, Phase IV (KMG-IV): sequencing the most valuable type-strain genomes for metagenomic binning, comparative biology and taxonomic classification.</title>
        <authorList>
            <person name="Goeker M."/>
        </authorList>
    </citation>
    <scope>NUCLEOTIDE SEQUENCE [LARGE SCALE GENOMIC DNA]</scope>
    <source>
        <strain evidence="1 2">DSM 21458</strain>
    </source>
</reference>
<evidence type="ECO:0000313" key="1">
    <source>
        <dbReference type="EMBL" id="MBB6098093.1"/>
    </source>
</evidence>
<gene>
    <name evidence="1" type="ORF">HNR42_001518</name>
</gene>
<dbReference type="AlphaFoldDB" id="A0A841HYW8"/>
<keyword evidence="2" id="KW-1185">Reference proteome</keyword>
<comment type="caution">
    <text evidence="1">The sequence shown here is derived from an EMBL/GenBank/DDBJ whole genome shotgun (WGS) entry which is preliminary data.</text>
</comment>